<protein>
    <recommendedName>
        <fullName evidence="3">C2H2-type domain-containing protein</fullName>
    </recommendedName>
</protein>
<dbReference type="InterPro" id="IPR039882">
    <property type="entry name" value="ZN414"/>
</dbReference>
<sequence length="330" mass="35568">MISPGDSVLQSPDNGNGVSGTRRLPCPMHGCKRVYTEMSALESHIKDHDTPAQSLPGKKLLCSSSGCSASFPSMQKLMEHTRHHYKANIYFQCESCRTKLRSYRGLLAHLHTCSKVPRAKAKSSEPAAPLLPVVAASNMTPKTTDLAPPQLESVSLPQEVPIQTIHPDGSNPAVVPLPDSAEPPVLGPPILTLQEPHPSQRVTPKLTEASSQPPLRDEPSKLPAGLKIIAPKVAADPSDVQSQQQAHIRSHGAVHTAPGSAAYTPSAAIWRKNQALSCHRRVLWEHTRGRYTCVQCGHTLTNRKEMTQHINSQHSGAKSAEDGGSSVIKS</sequence>
<dbReference type="SMART" id="SM00355">
    <property type="entry name" value="ZnF_C2H2"/>
    <property type="match status" value="4"/>
</dbReference>
<dbReference type="PANTHER" id="PTHR21695">
    <property type="entry name" value="ZINC FINGER PROTEIN 414"/>
    <property type="match status" value="1"/>
</dbReference>
<keyword evidence="1" id="KW-0862">Zinc</keyword>
<feature type="region of interest" description="Disordered" evidence="2">
    <location>
        <begin position="1"/>
        <end position="22"/>
    </location>
</feature>
<dbReference type="Pfam" id="PF15909">
    <property type="entry name" value="zf-C2H2_8"/>
    <property type="match status" value="1"/>
</dbReference>
<dbReference type="AlphaFoldDB" id="A0AAV9RH59"/>
<evidence type="ECO:0000313" key="5">
    <source>
        <dbReference type="Proteomes" id="UP001311232"/>
    </source>
</evidence>
<evidence type="ECO:0000259" key="3">
    <source>
        <dbReference type="PROSITE" id="PS50157"/>
    </source>
</evidence>
<dbReference type="PROSITE" id="PS50157">
    <property type="entry name" value="ZINC_FINGER_C2H2_2"/>
    <property type="match status" value="1"/>
</dbReference>
<organism evidence="4 5">
    <name type="scientific">Crenichthys baileyi</name>
    <name type="common">White River springfish</name>
    <dbReference type="NCBI Taxonomy" id="28760"/>
    <lineage>
        <taxon>Eukaryota</taxon>
        <taxon>Metazoa</taxon>
        <taxon>Chordata</taxon>
        <taxon>Craniata</taxon>
        <taxon>Vertebrata</taxon>
        <taxon>Euteleostomi</taxon>
        <taxon>Actinopterygii</taxon>
        <taxon>Neopterygii</taxon>
        <taxon>Teleostei</taxon>
        <taxon>Neoteleostei</taxon>
        <taxon>Acanthomorphata</taxon>
        <taxon>Ovalentaria</taxon>
        <taxon>Atherinomorphae</taxon>
        <taxon>Cyprinodontiformes</taxon>
        <taxon>Goodeidae</taxon>
        <taxon>Crenichthys</taxon>
    </lineage>
</organism>
<evidence type="ECO:0000256" key="1">
    <source>
        <dbReference type="PROSITE-ProRule" id="PRU00042"/>
    </source>
</evidence>
<comment type="caution">
    <text evidence="4">The sequence shown here is derived from an EMBL/GenBank/DDBJ whole genome shotgun (WGS) entry which is preliminary data.</text>
</comment>
<keyword evidence="5" id="KW-1185">Reference proteome</keyword>
<dbReference type="Gene3D" id="3.30.160.60">
    <property type="entry name" value="Classic Zinc Finger"/>
    <property type="match status" value="1"/>
</dbReference>
<dbReference type="Proteomes" id="UP001311232">
    <property type="component" value="Unassembled WGS sequence"/>
</dbReference>
<dbReference type="PANTHER" id="PTHR21695:SF0">
    <property type="entry name" value="ZINC FINGER PROTEIN 414"/>
    <property type="match status" value="1"/>
</dbReference>
<feature type="region of interest" description="Disordered" evidence="2">
    <location>
        <begin position="162"/>
        <end position="222"/>
    </location>
</feature>
<dbReference type="EMBL" id="JAHHUM010001820">
    <property type="protein sequence ID" value="KAK5608363.1"/>
    <property type="molecule type" value="Genomic_DNA"/>
</dbReference>
<feature type="domain" description="C2H2-type" evidence="3">
    <location>
        <begin position="291"/>
        <end position="319"/>
    </location>
</feature>
<evidence type="ECO:0000313" key="4">
    <source>
        <dbReference type="EMBL" id="KAK5608363.1"/>
    </source>
</evidence>
<evidence type="ECO:0000256" key="2">
    <source>
        <dbReference type="SAM" id="MobiDB-lite"/>
    </source>
</evidence>
<name>A0AAV9RH59_9TELE</name>
<dbReference type="GO" id="GO:0008270">
    <property type="term" value="F:zinc ion binding"/>
    <property type="evidence" value="ECO:0007669"/>
    <property type="project" value="UniProtKB-KW"/>
</dbReference>
<dbReference type="InterPro" id="IPR031799">
    <property type="entry name" value="Znf-C2H2_ribbon"/>
</dbReference>
<dbReference type="InterPro" id="IPR013087">
    <property type="entry name" value="Znf_C2H2_type"/>
</dbReference>
<reference evidence="4 5" key="1">
    <citation type="submission" date="2021-06" db="EMBL/GenBank/DDBJ databases">
        <authorList>
            <person name="Palmer J.M."/>
        </authorList>
    </citation>
    <scope>NUCLEOTIDE SEQUENCE [LARGE SCALE GENOMIC DNA]</scope>
    <source>
        <strain evidence="4 5">MEX-2019</strain>
        <tissue evidence="4">Muscle</tissue>
    </source>
</reference>
<gene>
    <name evidence="4" type="ORF">CRENBAI_026884</name>
</gene>
<accession>A0AAV9RH59</accession>
<proteinExistence type="predicted"/>
<keyword evidence="1" id="KW-0863">Zinc-finger</keyword>
<keyword evidence="1" id="KW-0479">Metal-binding</keyword>
<feature type="region of interest" description="Disordered" evidence="2">
    <location>
        <begin position="309"/>
        <end position="330"/>
    </location>
</feature>
<dbReference type="PROSITE" id="PS00028">
    <property type="entry name" value="ZINC_FINGER_C2H2_1"/>
    <property type="match status" value="3"/>
</dbReference>